<dbReference type="InterPro" id="IPR007891">
    <property type="entry name" value="CHASE3"/>
</dbReference>
<dbReference type="InterPro" id="IPR029787">
    <property type="entry name" value="Nucleotide_cyclase"/>
</dbReference>
<dbReference type="SUPFAM" id="SSF55781">
    <property type="entry name" value="GAF domain-like"/>
    <property type="match status" value="1"/>
</dbReference>
<keyword evidence="5" id="KW-1185">Reference proteome</keyword>
<reference evidence="5" key="1">
    <citation type="journal article" date="2019" name="Int. J. Syst. Evol. Microbiol.">
        <title>The Global Catalogue of Microorganisms (GCM) 10K type strain sequencing project: providing services to taxonomists for standard genome sequencing and annotation.</title>
        <authorList>
            <consortium name="The Broad Institute Genomics Platform"/>
            <consortium name="The Broad Institute Genome Sequencing Center for Infectious Disease"/>
            <person name="Wu L."/>
            <person name="Ma J."/>
        </authorList>
    </citation>
    <scope>NUCLEOTIDE SEQUENCE [LARGE SCALE GENOMIC DNA]</scope>
    <source>
        <strain evidence="5">JCM 14370</strain>
    </source>
</reference>
<sequence length="601" mass="67693">MRTVRSYILQHKVLTWVLLVFAAVVVLLGNLLNSYYTLIQERYTQEQNQTQGIMEALLNLETGSRGYVITGKTEFLEPFELGKKQFPSSIADVQTLILDGPRNRQQDRLKLLQDINDAGKDWLQYAKGLQQLRAVNFQQAQRLVTSNAGKRRMDHLRLLMAQLQTVQMELLTSARNKSQSTLRIIQISSLLGMLLAALAALWQGLRLASRMTLVFQRMLQGTRAITQGDYSHQVPTHVPFQEARLVAEDFNHMAQKLVLSRQAIQDSQTTLTHNNLALEKINSEITRLSSLSDQLQTCLTLQEAYHTLTFLLPDFLPGSSGEVMLFNASRNQLSQFVVWGNDPLNLHTLTMTPSECFSLRIGQPYEVHPDHKMMPCPFMGETQNYQCVPMLAQGDTVGIFRVKNTEHRPDQNQLTRNLAKQLALAIANLQLREALRNQSIRDGLTGVYNRRYFEEAYQRELDRTARHLHPLGVLMLDVDHFKRYNDTHGHEAGDAVLKSFGQLLGRTVRSSDLVCRYGGEEFVVLLPETDLDTALKVAEKIRTGTEQMQPLTQDGLKLPFITVSVGVASTSSTTGETLLSAADQALYASKKAGRNRVTAAS</sequence>
<dbReference type="InterPro" id="IPR000160">
    <property type="entry name" value="GGDEF_dom"/>
</dbReference>
<feature type="transmembrane region" description="Helical" evidence="1">
    <location>
        <begin position="13"/>
        <end position="32"/>
    </location>
</feature>
<dbReference type="PROSITE" id="PS50887">
    <property type="entry name" value="GGDEF"/>
    <property type="match status" value="1"/>
</dbReference>
<name>A0ABQ2DCX4_9DEIO</name>
<dbReference type="Gene3D" id="3.30.70.270">
    <property type="match status" value="1"/>
</dbReference>
<keyword evidence="4" id="KW-0418">Kinase</keyword>
<dbReference type="Gene3D" id="3.30.450.40">
    <property type="match status" value="1"/>
</dbReference>
<keyword evidence="1" id="KW-0472">Membrane</keyword>
<keyword evidence="1" id="KW-0812">Transmembrane</keyword>
<dbReference type="CDD" id="cd19410">
    <property type="entry name" value="HK9-like_sensor"/>
    <property type="match status" value="1"/>
</dbReference>
<feature type="domain" description="GGDEF" evidence="3">
    <location>
        <begin position="469"/>
        <end position="601"/>
    </location>
</feature>
<dbReference type="GO" id="GO:0016301">
    <property type="term" value="F:kinase activity"/>
    <property type="evidence" value="ECO:0007669"/>
    <property type="project" value="UniProtKB-KW"/>
</dbReference>
<comment type="caution">
    <text evidence="4">The sequence shown here is derived from an EMBL/GenBank/DDBJ whole genome shotgun (WGS) entry which is preliminary data.</text>
</comment>
<organism evidence="4 5">
    <name type="scientific">Deinococcus roseus</name>
    <dbReference type="NCBI Taxonomy" id="392414"/>
    <lineage>
        <taxon>Bacteria</taxon>
        <taxon>Thermotogati</taxon>
        <taxon>Deinococcota</taxon>
        <taxon>Deinococci</taxon>
        <taxon>Deinococcales</taxon>
        <taxon>Deinococcaceae</taxon>
        <taxon>Deinococcus</taxon>
    </lineage>
</organism>
<evidence type="ECO:0000259" key="3">
    <source>
        <dbReference type="PROSITE" id="PS50887"/>
    </source>
</evidence>
<evidence type="ECO:0000313" key="5">
    <source>
        <dbReference type="Proteomes" id="UP000632222"/>
    </source>
</evidence>
<gene>
    <name evidence="4" type="ORF">GCM10008938_44710</name>
</gene>
<dbReference type="EMBL" id="BMOD01000027">
    <property type="protein sequence ID" value="GGJ53744.1"/>
    <property type="molecule type" value="Genomic_DNA"/>
</dbReference>
<dbReference type="PROSITE" id="PS50885">
    <property type="entry name" value="HAMP"/>
    <property type="match status" value="1"/>
</dbReference>
<dbReference type="Pfam" id="PF00990">
    <property type="entry name" value="GGDEF"/>
    <property type="match status" value="1"/>
</dbReference>
<feature type="transmembrane region" description="Helical" evidence="1">
    <location>
        <begin position="184"/>
        <end position="205"/>
    </location>
</feature>
<evidence type="ECO:0000256" key="1">
    <source>
        <dbReference type="SAM" id="Phobius"/>
    </source>
</evidence>
<evidence type="ECO:0000259" key="2">
    <source>
        <dbReference type="PROSITE" id="PS50885"/>
    </source>
</evidence>
<dbReference type="InterPro" id="IPR029016">
    <property type="entry name" value="GAF-like_dom_sf"/>
</dbReference>
<proteinExistence type="predicted"/>
<dbReference type="InterPro" id="IPR050469">
    <property type="entry name" value="Diguanylate_Cyclase"/>
</dbReference>
<dbReference type="NCBIfam" id="TIGR00254">
    <property type="entry name" value="GGDEF"/>
    <property type="match status" value="1"/>
</dbReference>
<dbReference type="PANTHER" id="PTHR45138">
    <property type="entry name" value="REGULATORY COMPONENTS OF SENSORY TRANSDUCTION SYSTEM"/>
    <property type="match status" value="1"/>
</dbReference>
<dbReference type="SUPFAM" id="SSF55073">
    <property type="entry name" value="Nucleotide cyclase"/>
    <property type="match status" value="1"/>
</dbReference>
<accession>A0ABQ2DCX4</accession>
<keyword evidence="1" id="KW-1133">Transmembrane helix</keyword>
<dbReference type="InterPro" id="IPR043128">
    <property type="entry name" value="Rev_trsase/Diguanyl_cyclase"/>
</dbReference>
<dbReference type="SMART" id="SM00267">
    <property type="entry name" value="GGDEF"/>
    <property type="match status" value="1"/>
</dbReference>
<protein>
    <submittedName>
        <fullName evidence="4">Sensor histidine kinase</fullName>
    </submittedName>
</protein>
<dbReference type="InterPro" id="IPR003660">
    <property type="entry name" value="HAMP_dom"/>
</dbReference>
<dbReference type="CDD" id="cd06225">
    <property type="entry name" value="HAMP"/>
    <property type="match status" value="1"/>
</dbReference>
<dbReference type="RefSeq" id="WP_189007305.1">
    <property type="nucleotide sequence ID" value="NZ_BMOD01000027.1"/>
</dbReference>
<evidence type="ECO:0000313" key="4">
    <source>
        <dbReference type="EMBL" id="GGJ53744.1"/>
    </source>
</evidence>
<keyword evidence="4" id="KW-0808">Transferase</keyword>
<dbReference type="Gene3D" id="6.10.340.10">
    <property type="match status" value="1"/>
</dbReference>
<dbReference type="Pfam" id="PF05227">
    <property type="entry name" value="CHASE3"/>
    <property type="match status" value="1"/>
</dbReference>
<dbReference type="Proteomes" id="UP000632222">
    <property type="component" value="Unassembled WGS sequence"/>
</dbReference>
<dbReference type="PANTHER" id="PTHR45138:SF9">
    <property type="entry name" value="DIGUANYLATE CYCLASE DGCM-RELATED"/>
    <property type="match status" value="1"/>
</dbReference>
<feature type="domain" description="HAMP" evidence="2">
    <location>
        <begin position="209"/>
        <end position="262"/>
    </location>
</feature>
<dbReference type="CDD" id="cd01949">
    <property type="entry name" value="GGDEF"/>
    <property type="match status" value="1"/>
</dbReference>